<evidence type="ECO:0000313" key="12">
    <source>
        <dbReference type="Proteomes" id="UP000253501"/>
    </source>
</evidence>
<dbReference type="NCBIfam" id="TIGR00229">
    <property type="entry name" value="sensory_box"/>
    <property type="match status" value="1"/>
</dbReference>
<dbReference type="Pfam" id="PF08448">
    <property type="entry name" value="PAS_4"/>
    <property type="match status" value="1"/>
</dbReference>
<keyword evidence="5" id="KW-0472">Membrane</keyword>
<evidence type="ECO:0000256" key="1">
    <source>
        <dbReference type="ARBA" id="ARBA00004370"/>
    </source>
</evidence>
<feature type="domain" description="Guanylate cyclase" evidence="10">
    <location>
        <begin position="234"/>
        <end position="361"/>
    </location>
</feature>
<dbReference type="CDD" id="cd00130">
    <property type="entry name" value="PAS"/>
    <property type="match status" value="1"/>
</dbReference>
<reference evidence="11 12" key="1">
    <citation type="submission" date="2018-04" db="EMBL/GenBank/DDBJ databases">
        <title>Cupriavidus necator CR12 genome sequencing and assembly.</title>
        <authorList>
            <person name="Ben Fekih I."/>
            <person name="Mazhar H.S."/>
            <person name="Bello S.K."/>
            <person name="Rensing C."/>
        </authorList>
    </citation>
    <scope>NUCLEOTIDE SEQUENCE [LARGE SCALE GENOMIC DNA]</scope>
    <source>
        <strain evidence="11 12">CR12</strain>
    </source>
</reference>
<feature type="domain" description="PAS" evidence="8">
    <location>
        <begin position="32"/>
        <end position="106"/>
    </location>
</feature>
<keyword evidence="4" id="KW-1133">Transmembrane helix</keyword>
<dbReference type="RefSeq" id="WP_114134285.1">
    <property type="nucleotide sequence ID" value="NZ_CP068435.1"/>
</dbReference>
<comment type="subcellular location">
    <subcellularLocation>
        <location evidence="1">Membrane</location>
    </subcellularLocation>
</comment>
<evidence type="ECO:0000256" key="7">
    <source>
        <dbReference type="RuleBase" id="RU000405"/>
    </source>
</evidence>
<dbReference type="AlphaFoldDB" id="A0A367PCX6"/>
<dbReference type="InterPro" id="IPR035965">
    <property type="entry name" value="PAS-like_dom_sf"/>
</dbReference>
<feature type="domain" description="PAC" evidence="9">
    <location>
        <begin position="108"/>
        <end position="162"/>
    </location>
</feature>
<dbReference type="PROSITE" id="PS50113">
    <property type="entry name" value="PAC"/>
    <property type="match status" value="1"/>
</dbReference>
<accession>A0A367PCX6</accession>
<dbReference type="FunFam" id="3.30.450.20:FF:000155">
    <property type="entry name" value="Sensor histidine kinase TodS"/>
    <property type="match status" value="1"/>
</dbReference>
<evidence type="ECO:0000313" key="11">
    <source>
        <dbReference type="EMBL" id="RCJ05732.1"/>
    </source>
</evidence>
<dbReference type="InterPro" id="IPR050401">
    <property type="entry name" value="Cyclic_nucleotide_synthase"/>
</dbReference>
<dbReference type="Pfam" id="PF00211">
    <property type="entry name" value="Guanylate_cyc"/>
    <property type="match status" value="1"/>
</dbReference>
<evidence type="ECO:0000256" key="2">
    <source>
        <dbReference type="ARBA" id="ARBA00022692"/>
    </source>
</evidence>
<evidence type="ECO:0000259" key="8">
    <source>
        <dbReference type="PROSITE" id="PS50112"/>
    </source>
</evidence>
<dbReference type="Gene3D" id="3.30.70.1230">
    <property type="entry name" value="Nucleotide cyclase"/>
    <property type="match status" value="1"/>
</dbReference>
<comment type="caution">
    <text evidence="11">The sequence shown here is derived from an EMBL/GenBank/DDBJ whole genome shotgun (WGS) entry which is preliminary data.</text>
</comment>
<dbReference type="SUPFAM" id="SSF55785">
    <property type="entry name" value="PYP-like sensor domain (PAS domain)"/>
    <property type="match status" value="1"/>
</dbReference>
<dbReference type="InterPro" id="IPR013656">
    <property type="entry name" value="PAS_4"/>
</dbReference>
<dbReference type="GO" id="GO:0009190">
    <property type="term" value="P:cyclic nucleotide biosynthetic process"/>
    <property type="evidence" value="ECO:0007669"/>
    <property type="project" value="InterPro"/>
</dbReference>
<dbReference type="SMART" id="SM00091">
    <property type="entry name" value="PAS"/>
    <property type="match status" value="1"/>
</dbReference>
<proteinExistence type="inferred from homology"/>
<name>A0A367PCX6_CUPNE</name>
<organism evidence="11 12">
    <name type="scientific">Cupriavidus necator</name>
    <name type="common">Alcaligenes eutrophus</name>
    <name type="synonym">Ralstonia eutropha</name>
    <dbReference type="NCBI Taxonomy" id="106590"/>
    <lineage>
        <taxon>Bacteria</taxon>
        <taxon>Pseudomonadati</taxon>
        <taxon>Pseudomonadota</taxon>
        <taxon>Betaproteobacteria</taxon>
        <taxon>Burkholderiales</taxon>
        <taxon>Burkholderiaceae</taxon>
        <taxon>Cupriavidus</taxon>
    </lineage>
</organism>
<dbReference type="CDD" id="cd07302">
    <property type="entry name" value="CHD"/>
    <property type="match status" value="1"/>
</dbReference>
<comment type="similarity">
    <text evidence="7">Belongs to the adenylyl cyclase class-4/guanylyl cyclase family.</text>
</comment>
<dbReference type="InterPro" id="IPR001054">
    <property type="entry name" value="A/G_cyclase"/>
</dbReference>
<dbReference type="GO" id="GO:0035556">
    <property type="term" value="P:intracellular signal transduction"/>
    <property type="evidence" value="ECO:0007669"/>
    <property type="project" value="InterPro"/>
</dbReference>
<dbReference type="EMBL" id="QDHA01000066">
    <property type="protein sequence ID" value="RCJ05732.1"/>
    <property type="molecule type" value="Genomic_DNA"/>
</dbReference>
<protein>
    <submittedName>
        <fullName evidence="11">PAS domain S-box protein</fullName>
    </submittedName>
</protein>
<dbReference type="SMART" id="SM00044">
    <property type="entry name" value="CYCc"/>
    <property type="match status" value="1"/>
</dbReference>
<dbReference type="PANTHER" id="PTHR11920">
    <property type="entry name" value="GUANYLYL CYCLASE"/>
    <property type="match status" value="1"/>
</dbReference>
<keyword evidence="2" id="KW-0812">Transmembrane</keyword>
<dbReference type="SUPFAM" id="SSF55073">
    <property type="entry name" value="Nucleotide cyclase"/>
    <property type="match status" value="1"/>
</dbReference>
<keyword evidence="6 7" id="KW-0456">Lyase</keyword>
<evidence type="ECO:0000256" key="5">
    <source>
        <dbReference type="ARBA" id="ARBA00023136"/>
    </source>
</evidence>
<evidence type="ECO:0000256" key="4">
    <source>
        <dbReference type="ARBA" id="ARBA00022989"/>
    </source>
</evidence>
<dbReference type="PROSITE" id="PS00452">
    <property type="entry name" value="GUANYLATE_CYCLASE_1"/>
    <property type="match status" value="1"/>
</dbReference>
<dbReference type="PROSITE" id="PS50112">
    <property type="entry name" value="PAS"/>
    <property type="match status" value="1"/>
</dbReference>
<dbReference type="InterPro" id="IPR000014">
    <property type="entry name" value="PAS"/>
</dbReference>
<sequence>MALISRQLFSASPQIRVRDVMLSAHEDFQTQRAKLASIMLDAMYQFVGLLDVDGKMLEINRAALEGIGIQMDDIRGMPFWEARWWVISPETQRVLQQLIRRASQGEFVRGDFEVYGQKMGEETIIVDFSLLPIRDSDGKVVFLLPEGRNITEKKRTEAELARKNEELQASRDLICRQRDELQSLYDRLMVEQTLSERLLLNLLPSPIAERLKARPEIVANSIPEVIADSFPEVTVLFADIVAFTRFSVGMSAERLVAVLNEIFTEFDTIADRRGLEKIKTIGDAYMAAAGLPEPVSDHAVRAADMALDMIDALRLFNRRTGYNLRMRIGINSGSVVAGVIGKRKFIYDLWGDAVNTASRMESHGLAGRIQVTDATRNRLGESFQFEERGIIVAKGVGAVHTWFLTGRREAP</sequence>
<gene>
    <name evidence="11" type="ORF">DDK22_25210</name>
</gene>
<evidence type="ECO:0000259" key="10">
    <source>
        <dbReference type="PROSITE" id="PS50125"/>
    </source>
</evidence>
<dbReference type="Gene3D" id="3.30.450.20">
    <property type="entry name" value="PAS domain"/>
    <property type="match status" value="1"/>
</dbReference>
<evidence type="ECO:0000259" key="9">
    <source>
        <dbReference type="PROSITE" id="PS50113"/>
    </source>
</evidence>
<dbReference type="PROSITE" id="PS50125">
    <property type="entry name" value="GUANYLATE_CYCLASE_2"/>
    <property type="match status" value="1"/>
</dbReference>
<evidence type="ECO:0000256" key="3">
    <source>
        <dbReference type="ARBA" id="ARBA00022741"/>
    </source>
</evidence>
<dbReference type="GO" id="GO:0000166">
    <property type="term" value="F:nucleotide binding"/>
    <property type="evidence" value="ECO:0007669"/>
    <property type="project" value="UniProtKB-KW"/>
</dbReference>
<dbReference type="GO" id="GO:0016020">
    <property type="term" value="C:membrane"/>
    <property type="evidence" value="ECO:0007669"/>
    <property type="project" value="UniProtKB-SubCell"/>
</dbReference>
<dbReference type="Proteomes" id="UP000253501">
    <property type="component" value="Unassembled WGS sequence"/>
</dbReference>
<dbReference type="PANTHER" id="PTHR11920:SF335">
    <property type="entry name" value="GUANYLATE CYCLASE"/>
    <property type="match status" value="1"/>
</dbReference>
<dbReference type="InterPro" id="IPR029787">
    <property type="entry name" value="Nucleotide_cyclase"/>
</dbReference>
<dbReference type="GO" id="GO:0004016">
    <property type="term" value="F:adenylate cyclase activity"/>
    <property type="evidence" value="ECO:0007669"/>
    <property type="project" value="UniProtKB-ARBA"/>
</dbReference>
<dbReference type="InterPro" id="IPR018297">
    <property type="entry name" value="A/G_cyclase_CS"/>
</dbReference>
<dbReference type="InterPro" id="IPR000700">
    <property type="entry name" value="PAS-assoc_C"/>
</dbReference>
<keyword evidence="3" id="KW-0547">Nucleotide-binding</keyword>
<evidence type="ECO:0000256" key="6">
    <source>
        <dbReference type="ARBA" id="ARBA00023239"/>
    </source>
</evidence>